<feature type="binding site" evidence="5">
    <location>
        <position position="104"/>
    </location>
    <ligand>
        <name>S-adenosyl-L-methionine</name>
        <dbReference type="ChEBI" id="CHEBI:59789"/>
    </ligand>
</feature>
<dbReference type="PIRSF" id="PIRSF004505">
    <property type="entry name" value="MT_bac"/>
    <property type="match status" value="1"/>
</dbReference>
<evidence type="ECO:0000256" key="1">
    <source>
        <dbReference type="ARBA" id="ARBA00022603"/>
    </source>
</evidence>
<dbReference type="GO" id="GO:0070038">
    <property type="term" value="F:rRNA (pseudouridine-N3-)-methyltransferase activity"/>
    <property type="evidence" value="ECO:0007669"/>
    <property type="project" value="UniProtKB-UniRule"/>
</dbReference>
<dbReference type="InterPro" id="IPR029028">
    <property type="entry name" value="Alpha/beta_knot_MTases"/>
</dbReference>
<keyword evidence="7" id="KW-1185">Reference proteome</keyword>
<dbReference type="OrthoDB" id="9806643at2"/>
<comment type="subcellular location">
    <subcellularLocation>
        <location evidence="5">Cytoplasm</location>
    </subcellularLocation>
</comment>
<comment type="catalytic activity">
    <reaction evidence="5">
        <text>pseudouridine(1915) in 23S rRNA + S-adenosyl-L-methionine = N(3)-methylpseudouridine(1915) in 23S rRNA + S-adenosyl-L-homocysteine + H(+)</text>
        <dbReference type="Rhea" id="RHEA:42752"/>
        <dbReference type="Rhea" id="RHEA-COMP:10221"/>
        <dbReference type="Rhea" id="RHEA-COMP:10222"/>
        <dbReference type="ChEBI" id="CHEBI:15378"/>
        <dbReference type="ChEBI" id="CHEBI:57856"/>
        <dbReference type="ChEBI" id="CHEBI:59789"/>
        <dbReference type="ChEBI" id="CHEBI:65314"/>
        <dbReference type="ChEBI" id="CHEBI:74486"/>
        <dbReference type="EC" id="2.1.1.177"/>
    </reaction>
</comment>
<evidence type="ECO:0000256" key="3">
    <source>
        <dbReference type="ARBA" id="ARBA00022691"/>
    </source>
</evidence>
<sequence length="155" mass="17784">MIKINVYYIAKPTKGLEDEMCKEFASLCMGFGVKVEWLNLFNKNIKESHKTDASEAKKSYTQIFSRVFKENLYKIALSPSGREVDSFKFASFLKDKSEINFFIGGAYGLEDDFCKSCDATLSLSKLTFSHKLAKVVLSEQIYRSFCLLNNHPYHK</sequence>
<dbReference type="Proteomes" id="UP000249746">
    <property type="component" value="Unassembled WGS sequence"/>
</dbReference>
<dbReference type="GO" id="GO:0005737">
    <property type="term" value="C:cytoplasm"/>
    <property type="evidence" value="ECO:0007669"/>
    <property type="project" value="UniProtKB-SubCell"/>
</dbReference>
<proteinExistence type="inferred from homology"/>
<evidence type="ECO:0000256" key="5">
    <source>
        <dbReference type="HAMAP-Rule" id="MF_00658"/>
    </source>
</evidence>
<keyword evidence="5" id="KW-0698">rRNA processing</keyword>
<dbReference type="InterPro" id="IPR029026">
    <property type="entry name" value="tRNA_m1G_MTases_N"/>
</dbReference>
<dbReference type="RefSeq" id="WP_111229643.1">
    <property type="nucleotide sequence ID" value="NZ_NBIU01000009.1"/>
</dbReference>
<comment type="caution">
    <text evidence="6">The sequence shown here is derived from an EMBL/GenBank/DDBJ whole genome shotgun (WGS) entry which is preliminary data.</text>
</comment>
<dbReference type="EC" id="2.1.1.177" evidence="5"/>
<dbReference type="Pfam" id="PF02590">
    <property type="entry name" value="SPOUT_MTase"/>
    <property type="match status" value="1"/>
</dbReference>
<comment type="function">
    <text evidence="5">Specifically methylates the pseudouridine at position 1915 (m3Psi1915) in 23S rRNA.</text>
</comment>
<reference evidence="6 7" key="1">
    <citation type="submission" date="2017-03" db="EMBL/GenBank/DDBJ databases">
        <title>Genomic and clinical evidence uncovers the enterohepatic species Helicobacter valdiviensis as a potential human intestinal pathogen.</title>
        <authorList>
            <person name="Fresia P."/>
            <person name="Jara R."/>
            <person name="Sierra R."/>
            <person name="Ferres I."/>
            <person name="Greif G."/>
            <person name="Iraola G."/>
            <person name="Collado L."/>
        </authorList>
    </citation>
    <scope>NUCLEOTIDE SEQUENCE [LARGE SCALE GENOMIC DNA]</scope>
    <source>
        <strain evidence="6 7">WBE14</strain>
    </source>
</reference>
<protein>
    <recommendedName>
        <fullName evidence="5">Ribosomal RNA large subunit methyltransferase H</fullName>
        <ecNumber evidence="5">2.1.1.177</ecNumber>
    </recommendedName>
    <alternativeName>
        <fullName evidence="5">23S rRNA (pseudouridine1915-N3)-methyltransferase</fullName>
    </alternativeName>
    <alternativeName>
        <fullName evidence="5">23S rRNA m3Psi1915 methyltransferase</fullName>
    </alternativeName>
    <alternativeName>
        <fullName evidence="5">rRNA (pseudouridine-N3-)-methyltransferase RlmH</fullName>
    </alternativeName>
</protein>
<name>A0A2W6NLM5_9HELI</name>
<keyword evidence="5" id="KW-0963">Cytoplasm</keyword>
<dbReference type="PANTHER" id="PTHR33603:SF1">
    <property type="entry name" value="RIBOSOMAL RNA LARGE SUBUNIT METHYLTRANSFERASE H"/>
    <property type="match status" value="1"/>
</dbReference>
<evidence type="ECO:0000313" key="6">
    <source>
        <dbReference type="EMBL" id="PZT48346.1"/>
    </source>
</evidence>
<dbReference type="SUPFAM" id="SSF75217">
    <property type="entry name" value="alpha/beta knot"/>
    <property type="match status" value="1"/>
</dbReference>
<evidence type="ECO:0000256" key="2">
    <source>
        <dbReference type="ARBA" id="ARBA00022679"/>
    </source>
</evidence>
<feature type="binding site" evidence="5">
    <location>
        <position position="77"/>
    </location>
    <ligand>
        <name>S-adenosyl-L-methionine</name>
        <dbReference type="ChEBI" id="CHEBI:59789"/>
    </ligand>
</feature>
<keyword evidence="3 5" id="KW-0949">S-adenosyl-L-methionine</keyword>
<organism evidence="6 7">
    <name type="scientific">Helicobacter valdiviensis</name>
    <dbReference type="NCBI Taxonomy" id="1458358"/>
    <lineage>
        <taxon>Bacteria</taxon>
        <taxon>Pseudomonadati</taxon>
        <taxon>Campylobacterota</taxon>
        <taxon>Epsilonproteobacteria</taxon>
        <taxon>Campylobacterales</taxon>
        <taxon>Helicobacteraceae</taxon>
        <taxon>Helicobacter</taxon>
    </lineage>
</organism>
<gene>
    <name evidence="5" type="primary">rlmH</name>
    <name evidence="6" type="ORF">B6S12_04635</name>
</gene>
<evidence type="ECO:0000256" key="4">
    <source>
        <dbReference type="ARBA" id="ARBA00038303"/>
    </source>
</evidence>
<dbReference type="EMBL" id="NBIU01000009">
    <property type="protein sequence ID" value="PZT48346.1"/>
    <property type="molecule type" value="Genomic_DNA"/>
</dbReference>
<dbReference type="Gene3D" id="3.40.1280.10">
    <property type="match status" value="1"/>
</dbReference>
<accession>A0A2W6NLM5</accession>
<dbReference type="CDD" id="cd18081">
    <property type="entry name" value="RlmH-like"/>
    <property type="match status" value="1"/>
</dbReference>
<dbReference type="InterPro" id="IPR003742">
    <property type="entry name" value="RlmH-like"/>
</dbReference>
<dbReference type="HAMAP" id="MF_00658">
    <property type="entry name" value="23SrRNA_methyltr_H"/>
    <property type="match status" value="1"/>
</dbReference>
<dbReference type="AlphaFoldDB" id="A0A2W6NLM5"/>
<keyword evidence="1 5" id="KW-0489">Methyltransferase</keyword>
<keyword evidence="2 5" id="KW-0808">Transferase</keyword>
<dbReference type="PANTHER" id="PTHR33603">
    <property type="entry name" value="METHYLTRANSFERASE"/>
    <property type="match status" value="1"/>
</dbReference>
<feature type="binding site" evidence="5">
    <location>
        <begin position="123"/>
        <end position="128"/>
    </location>
    <ligand>
        <name>S-adenosyl-L-methionine</name>
        <dbReference type="ChEBI" id="CHEBI:59789"/>
    </ligand>
</feature>
<evidence type="ECO:0000313" key="7">
    <source>
        <dbReference type="Proteomes" id="UP000249746"/>
    </source>
</evidence>
<comment type="subunit">
    <text evidence="5">Homodimer.</text>
</comment>
<comment type="similarity">
    <text evidence="4 5">Belongs to the RNA methyltransferase RlmH family.</text>
</comment>